<dbReference type="STRING" id="1121305.CLCOL_17280"/>
<dbReference type="AlphaFoldDB" id="A0A151AM40"/>
<dbReference type="Proteomes" id="UP000075374">
    <property type="component" value="Unassembled WGS sequence"/>
</dbReference>
<reference evidence="1 2" key="1">
    <citation type="submission" date="2016-02" db="EMBL/GenBank/DDBJ databases">
        <title>Genome sequence of Clostridium colicanis DSM 13634.</title>
        <authorList>
            <person name="Poehlein A."/>
            <person name="Daniel R."/>
        </authorList>
    </citation>
    <scope>NUCLEOTIDE SEQUENCE [LARGE SCALE GENOMIC DNA]</scope>
    <source>
        <strain evidence="1 2">DSM 13634</strain>
    </source>
</reference>
<protein>
    <submittedName>
        <fullName evidence="1">dUTPase</fullName>
    </submittedName>
</protein>
<organism evidence="1 2">
    <name type="scientific">Clostridium colicanis DSM 13634</name>
    <dbReference type="NCBI Taxonomy" id="1121305"/>
    <lineage>
        <taxon>Bacteria</taxon>
        <taxon>Bacillati</taxon>
        <taxon>Bacillota</taxon>
        <taxon>Clostridia</taxon>
        <taxon>Eubacteriales</taxon>
        <taxon>Clostridiaceae</taxon>
        <taxon>Clostridium</taxon>
    </lineage>
</organism>
<keyword evidence="2" id="KW-1185">Reference proteome</keyword>
<name>A0A151AM40_9CLOT</name>
<accession>A0A151AM40</accession>
<dbReference type="EMBL" id="LTBB01000008">
    <property type="protein sequence ID" value="KYH28715.1"/>
    <property type="molecule type" value="Genomic_DNA"/>
</dbReference>
<evidence type="ECO:0000313" key="1">
    <source>
        <dbReference type="EMBL" id="KYH28715.1"/>
    </source>
</evidence>
<dbReference type="Gene3D" id="1.10.4010.10">
    <property type="entry name" value="Type II deoxyuridine triphosphatase"/>
    <property type="match status" value="1"/>
</dbReference>
<sequence>MNLHKLFQLQQDLDKRILEEHHLQNESLFSKKILALQVEISELANETRCFKFWSNKGPSPKEKILEEYVDCLHFILSIGLDKNYCDIDIVCKGEDTELTKKFLNLYIDINDFIVCSSRDNYKTLFEDFLCIGHDLGFTFKEIENAYYHKNAINHARQDNGY</sequence>
<dbReference type="Pfam" id="PF08761">
    <property type="entry name" value="dUTPase_2"/>
    <property type="match status" value="1"/>
</dbReference>
<dbReference type="CDD" id="cd11527">
    <property type="entry name" value="NTP-PPase_dUTPase"/>
    <property type="match status" value="1"/>
</dbReference>
<dbReference type="PIRSF" id="PIRSF030140">
    <property type="entry name" value="UCP030140"/>
    <property type="match status" value="1"/>
</dbReference>
<gene>
    <name evidence="1" type="ORF">CLCOL_17280</name>
</gene>
<dbReference type="InterPro" id="IPR014871">
    <property type="entry name" value="dUTPase/dCTP_pyrophosphatase"/>
</dbReference>
<dbReference type="PATRIC" id="fig|1121305.3.peg.1733"/>
<proteinExistence type="predicted"/>
<dbReference type="SUPFAM" id="SSF101386">
    <property type="entry name" value="all-alpha NTP pyrophosphatases"/>
    <property type="match status" value="1"/>
</dbReference>
<comment type="caution">
    <text evidence="1">The sequence shown here is derived from an EMBL/GenBank/DDBJ whole genome shotgun (WGS) entry which is preliminary data.</text>
</comment>
<dbReference type="RefSeq" id="WP_061858563.1">
    <property type="nucleotide sequence ID" value="NZ_LTBB01000008.1"/>
</dbReference>
<evidence type="ECO:0000313" key="2">
    <source>
        <dbReference type="Proteomes" id="UP000075374"/>
    </source>
</evidence>
<dbReference type="InterPro" id="IPR016947">
    <property type="entry name" value="UCP030140"/>
</dbReference>